<feature type="region of interest" description="Disordered" evidence="1">
    <location>
        <begin position="1"/>
        <end position="22"/>
    </location>
</feature>
<gene>
    <name evidence="2" type="ORF">RE6C_00329</name>
</gene>
<reference evidence="2" key="2">
    <citation type="journal article" date="2013" name="Mar. Genomics">
        <title>Expression of sulfatases in Rhodopirellula baltica and the diversity of sulfatases in the genus Rhodopirellula.</title>
        <authorList>
            <person name="Wegner C.E."/>
            <person name="Richter-Heitmann T."/>
            <person name="Klindworth A."/>
            <person name="Klockow C."/>
            <person name="Richter M."/>
            <person name="Achstetter T."/>
            <person name="Glockner F.O."/>
            <person name="Harder J."/>
        </authorList>
    </citation>
    <scope>NUCLEOTIDE SEQUENCE [LARGE SCALE GENOMIC DNA]</scope>
    <source>
        <strain evidence="2">6C</strain>
    </source>
</reference>
<name>M2A9N9_9BACT</name>
<accession>M2A9N9</accession>
<dbReference type="Proteomes" id="UP000011529">
    <property type="component" value="Unassembled WGS sequence"/>
</dbReference>
<evidence type="ECO:0000313" key="2">
    <source>
        <dbReference type="EMBL" id="EMB18946.1"/>
    </source>
</evidence>
<comment type="caution">
    <text evidence="2">The sequence shown here is derived from an EMBL/GenBank/DDBJ whole genome shotgun (WGS) entry which is preliminary data.</text>
</comment>
<keyword evidence="3" id="KW-1185">Reference proteome</keyword>
<protein>
    <submittedName>
        <fullName evidence="2">Uncharacterized protein</fullName>
    </submittedName>
</protein>
<dbReference type="EMBL" id="ANMO01000018">
    <property type="protein sequence ID" value="EMB18946.1"/>
    <property type="molecule type" value="Genomic_DNA"/>
</dbReference>
<evidence type="ECO:0000256" key="1">
    <source>
        <dbReference type="SAM" id="MobiDB-lite"/>
    </source>
</evidence>
<organism evidence="2 3">
    <name type="scientific">Rhodopirellula europaea 6C</name>
    <dbReference type="NCBI Taxonomy" id="1263867"/>
    <lineage>
        <taxon>Bacteria</taxon>
        <taxon>Pseudomonadati</taxon>
        <taxon>Planctomycetota</taxon>
        <taxon>Planctomycetia</taxon>
        <taxon>Pirellulales</taxon>
        <taxon>Pirellulaceae</taxon>
        <taxon>Rhodopirellula</taxon>
    </lineage>
</organism>
<sequence length="54" mass="5859">MVTRIHSSDLIVSGPSRSPRQTIQSINTDADAKFPKLISLNLPVGVLDGMRPLD</sequence>
<reference evidence="2" key="1">
    <citation type="submission" date="2012-11" db="EMBL/GenBank/DDBJ databases">
        <title>Permanent draft genomes of Rhodopirellula europaea strain SH398 and 6C.</title>
        <authorList>
            <person name="Richter M."/>
            <person name="Richter-Heitmann T."/>
            <person name="Frank C."/>
            <person name="Harder J."/>
            <person name="Glockner F.O."/>
        </authorList>
    </citation>
    <scope>NUCLEOTIDE SEQUENCE</scope>
    <source>
        <strain evidence="2">6C</strain>
    </source>
</reference>
<evidence type="ECO:0000313" key="3">
    <source>
        <dbReference type="Proteomes" id="UP000011529"/>
    </source>
</evidence>
<proteinExistence type="predicted"/>
<dbReference type="PATRIC" id="fig|1263867.3.peg.356"/>
<dbReference type="AlphaFoldDB" id="M2A9N9"/>